<dbReference type="KEGG" id="luo:HHL09_15940"/>
<keyword evidence="1" id="KW-0732">Signal</keyword>
<organism evidence="2 3">
    <name type="scientific">Luteolibacter luteus</name>
    <dbReference type="NCBI Taxonomy" id="2728835"/>
    <lineage>
        <taxon>Bacteria</taxon>
        <taxon>Pseudomonadati</taxon>
        <taxon>Verrucomicrobiota</taxon>
        <taxon>Verrucomicrobiia</taxon>
        <taxon>Verrucomicrobiales</taxon>
        <taxon>Verrucomicrobiaceae</taxon>
        <taxon>Luteolibacter</taxon>
    </lineage>
</organism>
<evidence type="ECO:0000313" key="2">
    <source>
        <dbReference type="EMBL" id="QJE97215.1"/>
    </source>
</evidence>
<keyword evidence="3" id="KW-1185">Reference proteome</keyword>
<dbReference type="EMBL" id="CP051774">
    <property type="protein sequence ID" value="QJE97215.1"/>
    <property type="molecule type" value="Genomic_DNA"/>
</dbReference>
<feature type="chain" id="PRO_5032297280" evidence="1">
    <location>
        <begin position="21"/>
        <end position="536"/>
    </location>
</feature>
<reference evidence="2 3" key="1">
    <citation type="submission" date="2020-04" db="EMBL/GenBank/DDBJ databases">
        <title>Luteolibacter sp. G-1-1-1 isolated from soil.</title>
        <authorList>
            <person name="Dahal R.H."/>
        </authorList>
    </citation>
    <scope>NUCLEOTIDE SEQUENCE [LARGE SCALE GENOMIC DNA]</scope>
    <source>
        <strain evidence="2 3">G-1-1-1</strain>
    </source>
</reference>
<dbReference type="AlphaFoldDB" id="A0A858RKF4"/>
<proteinExistence type="predicted"/>
<evidence type="ECO:0000313" key="3">
    <source>
        <dbReference type="Proteomes" id="UP000501812"/>
    </source>
</evidence>
<sequence>MIRTILAAATGLLMLPPAKADLNPDNWTSVVVEDSASPTGNTAWHFWPDQQNNARILAKELSNQDVVSHMLLETTAPVTLTPPSWTRNDLLDMANPNKEGVFLPNGSDGGDMFAGHQNSGGQQKLYCTNYLNGFAASERIDPVNEAISTISNISAFRDPSGNLHVAYVSDAGTTNERLRYARHPAGGEWEMTWVSFTGSTSPGYVKGTAVIASSLDDVRLYFTYDTPTTNSLLKATPKKIGSVLTIIHQDYPLENIENFVDNSVTASRFNGTERIFYFAVTSLTQRVLKRLVGTTKAELQTVTIGTNAASGPLPRSIFTATAPDGKQRIAWYEGRNRRIHYLKPQTTAAEIPYVSGTPITLANNGLGLTDANLLGFHFSANGLPFLLYRRLLNDGYVAYPKDSFDFNGNKRADLLDVAFNSTNAGLEVLPIDPTEKRMKLRFPTIGSSAAQTTGSNIATVTSSEQNLKYAVQVSTDMVNWTTIGNQASVTYSFTNDGGQNPNQRRTFTAVLTQEAPGNTAKRFARLSVTRTAQPDY</sequence>
<accession>A0A858RKF4</accession>
<dbReference type="RefSeq" id="WP_169455615.1">
    <property type="nucleotide sequence ID" value="NZ_CP051774.1"/>
</dbReference>
<dbReference type="Proteomes" id="UP000501812">
    <property type="component" value="Chromosome"/>
</dbReference>
<gene>
    <name evidence="2" type="ORF">HHL09_15940</name>
</gene>
<name>A0A858RKF4_9BACT</name>
<protein>
    <submittedName>
        <fullName evidence="2">Uncharacterized protein</fullName>
    </submittedName>
</protein>
<feature type="signal peptide" evidence="1">
    <location>
        <begin position="1"/>
        <end position="20"/>
    </location>
</feature>
<evidence type="ECO:0000256" key="1">
    <source>
        <dbReference type="SAM" id="SignalP"/>
    </source>
</evidence>